<dbReference type="GO" id="GO:0009253">
    <property type="term" value="P:peptidoglycan catabolic process"/>
    <property type="evidence" value="ECO:0007669"/>
    <property type="project" value="TreeGrafter"/>
</dbReference>
<reference evidence="3 4" key="1">
    <citation type="submission" date="2016-02" db="EMBL/GenBank/DDBJ databases">
        <title>Corynebacterium glutamicum N24 whole genome sequencing project.</title>
        <authorList>
            <person name="Matsutani M."/>
            <person name="Nangtapong N."/>
            <person name="Yakushi T."/>
            <person name="Matsushita K."/>
        </authorList>
    </citation>
    <scope>NUCLEOTIDE SEQUENCE [LARGE SCALE GENOMIC DNA]</scope>
    <source>
        <strain evidence="3 4">N24</strain>
    </source>
</reference>
<accession>A0A160PPF7</accession>
<protein>
    <submittedName>
        <fullName evidence="3">Lipoprotein LpqU</fullName>
    </submittedName>
</protein>
<dbReference type="EMBL" id="AP017369">
    <property type="protein sequence ID" value="BAU95356.1"/>
    <property type="molecule type" value="Genomic_DNA"/>
</dbReference>
<keyword evidence="4" id="KW-1185">Reference proteome</keyword>
<dbReference type="PANTHER" id="PTHR30163">
    <property type="entry name" value="MEMBRANE-BOUND LYTIC MUREIN TRANSGLYCOSYLASE B"/>
    <property type="match status" value="1"/>
</dbReference>
<dbReference type="InterPro" id="IPR031304">
    <property type="entry name" value="SLT_2"/>
</dbReference>
<feature type="transmembrane region" description="Helical" evidence="1">
    <location>
        <begin position="21"/>
        <end position="43"/>
    </location>
</feature>
<name>A0A160PPF7_9CORY</name>
<dbReference type="InterPro" id="IPR023346">
    <property type="entry name" value="Lysozyme-like_dom_sf"/>
</dbReference>
<dbReference type="KEGG" id="csur:N24_1094"/>
<evidence type="ECO:0000313" key="3">
    <source>
        <dbReference type="EMBL" id="BAU95356.1"/>
    </source>
</evidence>
<organism evidence="3 4">
    <name type="scientific">Corynebacterium suranareeae</name>
    <dbReference type="NCBI Taxonomy" id="2506452"/>
    <lineage>
        <taxon>Bacteria</taxon>
        <taxon>Bacillati</taxon>
        <taxon>Actinomycetota</taxon>
        <taxon>Actinomycetes</taxon>
        <taxon>Mycobacteriales</taxon>
        <taxon>Corynebacteriaceae</taxon>
        <taxon>Corynebacterium</taxon>
    </lineage>
</organism>
<dbReference type="Pfam" id="PF13406">
    <property type="entry name" value="SLT_2"/>
    <property type="match status" value="1"/>
</dbReference>
<keyword evidence="3" id="KW-0449">Lipoprotein</keyword>
<proteinExistence type="predicted"/>
<dbReference type="InterPro" id="IPR043426">
    <property type="entry name" value="MltB-like"/>
</dbReference>
<feature type="domain" description="Transglycosylase SLT" evidence="2">
    <location>
        <begin position="191"/>
        <end position="249"/>
    </location>
</feature>
<keyword evidence="1" id="KW-1133">Transmembrane helix</keyword>
<evidence type="ECO:0000256" key="1">
    <source>
        <dbReference type="SAM" id="Phobius"/>
    </source>
</evidence>
<keyword evidence="1" id="KW-0812">Transmembrane</keyword>
<keyword evidence="1" id="KW-0472">Membrane</keyword>
<dbReference type="CDD" id="cd13399">
    <property type="entry name" value="Slt35-like"/>
    <property type="match status" value="1"/>
</dbReference>
<evidence type="ECO:0000313" key="4">
    <source>
        <dbReference type="Proteomes" id="UP000218244"/>
    </source>
</evidence>
<dbReference type="Proteomes" id="UP000218244">
    <property type="component" value="Chromosome"/>
</dbReference>
<gene>
    <name evidence="3" type="primary">lpqU</name>
    <name evidence="3" type="ORF">N24_1094</name>
</gene>
<dbReference type="SUPFAM" id="SSF53955">
    <property type="entry name" value="Lysozyme-like"/>
    <property type="match status" value="1"/>
</dbReference>
<dbReference type="AlphaFoldDB" id="A0A160PPF7"/>
<dbReference type="Gene3D" id="1.10.530.10">
    <property type="match status" value="1"/>
</dbReference>
<dbReference type="PANTHER" id="PTHR30163:SF8">
    <property type="entry name" value="LYTIC MUREIN TRANSGLYCOSYLASE"/>
    <property type="match status" value="1"/>
</dbReference>
<sequence length="275" mass="29316">MREFQNEPVLSSPMSSGVKKALGFGCGSVLAVVMVISFVGWALSFMDGTAPIRQLQQVPDDVPPARAEEVPQIDIEAAGRTSDHLRFWAEPIAQDTGVSVQAIAAYGNAELIARTAWPSCNLSWNTLAGIGQVETRHGTYNGKMFGGSALDENGVATPPIIGVPLDGSPGFAEIPDTDGGELDGDTEYDRAVGPMQFIPETWRQKGLDANGDGIADPNQIDDAALSAANLLCSNERDLSTPEGWTQAVHSYNMSNQYLMDVRDAAASYALRQPAM</sequence>
<dbReference type="GO" id="GO:0008933">
    <property type="term" value="F:peptidoglycan lytic transglycosylase activity"/>
    <property type="evidence" value="ECO:0007669"/>
    <property type="project" value="TreeGrafter"/>
</dbReference>
<evidence type="ECO:0000259" key="2">
    <source>
        <dbReference type="Pfam" id="PF13406"/>
    </source>
</evidence>